<gene>
    <name evidence="1" type="ORF">DFR24_2714</name>
</gene>
<evidence type="ECO:0000313" key="2">
    <source>
        <dbReference type="Proteomes" id="UP000295341"/>
    </source>
</evidence>
<dbReference type="CDD" id="cd02440">
    <property type="entry name" value="AdoMet_MTases"/>
    <property type="match status" value="1"/>
</dbReference>
<accession>A0A4S3K017</accession>
<keyword evidence="1" id="KW-0808">Transferase</keyword>
<evidence type="ECO:0000313" key="1">
    <source>
        <dbReference type="EMBL" id="TDU28345.1"/>
    </source>
</evidence>
<organism evidence="1 2">
    <name type="scientific">Panacagrimonas perspica</name>
    <dbReference type="NCBI Taxonomy" id="381431"/>
    <lineage>
        <taxon>Bacteria</taxon>
        <taxon>Pseudomonadati</taxon>
        <taxon>Pseudomonadota</taxon>
        <taxon>Gammaproteobacteria</taxon>
        <taxon>Nevskiales</taxon>
        <taxon>Nevskiaceae</taxon>
        <taxon>Panacagrimonas</taxon>
    </lineage>
</organism>
<keyword evidence="1" id="KW-0489">Methyltransferase</keyword>
<name>A0A4S3K017_9GAMM</name>
<sequence length="407" mass="44652">MSKIDEFGGIRMFVRACPGCGGPRGHRLFEQHFARIEGVSIMDGYDVVTCGVCGVCFADKIPEQADFDRYYRDGSKYEGTGKSAELPRATLRRFEQEVSDIERYLPTRSLRVLEVGCATGAMLGMLRDRGYSNVVGLDPSPGCAAAAWENYRVKVRVGDLSDARLIPDGETGYDMIILIAVLEHVRDIAAVLRTLRAALSPGGLLYIEIPNAGGWVRNVDAPFQEFSVEHINYLSANSLAALARCNGFEVVDLLERDRAHNDEVTAPVAASVLKASEKVEPIVPEHATAATITAYIETSHRRERAIRDFVAELARRAEPLIVWGCGTLTLRLLATSELGRVPIAAFVDGNSRYWGKTINGIRILAPEEVSGRSESILVSSIGHQADIARHIRDQLSYPHPVLTYPAV</sequence>
<dbReference type="AlphaFoldDB" id="A0A4S3K017"/>
<protein>
    <submittedName>
        <fullName evidence="1">Methyltransferase family protein</fullName>
    </submittedName>
</protein>
<comment type="caution">
    <text evidence="1">The sequence shown here is derived from an EMBL/GenBank/DDBJ whole genome shotgun (WGS) entry which is preliminary data.</text>
</comment>
<keyword evidence="2" id="KW-1185">Reference proteome</keyword>
<dbReference type="OrthoDB" id="6824364at2"/>
<dbReference type="GO" id="GO:0008168">
    <property type="term" value="F:methyltransferase activity"/>
    <property type="evidence" value="ECO:0007669"/>
    <property type="project" value="UniProtKB-KW"/>
</dbReference>
<dbReference type="InterPro" id="IPR029063">
    <property type="entry name" value="SAM-dependent_MTases_sf"/>
</dbReference>
<dbReference type="GO" id="GO:0032259">
    <property type="term" value="P:methylation"/>
    <property type="evidence" value="ECO:0007669"/>
    <property type="project" value="UniProtKB-KW"/>
</dbReference>
<dbReference type="Pfam" id="PF13489">
    <property type="entry name" value="Methyltransf_23"/>
    <property type="match status" value="1"/>
</dbReference>
<dbReference type="SUPFAM" id="SSF53335">
    <property type="entry name" value="S-adenosyl-L-methionine-dependent methyltransferases"/>
    <property type="match status" value="2"/>
</dbReference>
<dbReference type="Gene3D" id="3.40.50.150">
    <property type="entry name" value="Vaccinia Virus protein VP39"/>
    <property type="match status" value="1"/>
</dbReference>
<dbReference type="RefSeq" id="WP_133881897.1">
    <property type="nucleotide sequence ID" value="NZ_MWIN01000029.1"/>
</dbReference>
<proteinExistence type="predicted"/>
<dbReference type="EMBL" id="SOBT01000009">
    <property type="protein sequence ID" value="TDU28345.1"/>
    <property type="molecule type" value="Genomic_DNA"/>
</dbReference>
<reference evidence="1 2" key="1">
    <citation type="submission" date="2019-03" db="EMBL/GenBank/DDBJ databases">
        <title>Genomic Encyclopedia of Type Strains, Phase IV (KMG-IV): sequencing the most valuable type-strain genomes for metagenomic binning, comparative biology and taxonomic classification.</title>
        <authorList>
            <person name="Goeker M."/>
        </authorList>
    </citation>
    <scope>NUCLEOTIDE SEQUENCE [LARGE SCALE GENOMIC DNA]</scope>
    <source>
        <strain evidence="1 2">DSM 26377</strain>
    </source>
</reference>
<dbReference type="PANTHER" id="PTHR43861">
    <property type="entry name" value="TRANS-ACONITATE 2-METHYLTRANSFERASE-RELATED"/>
    <property type="match status" value="1"/>
</dbReference>
<dbReference type="Proteomes" id="UP000295341">
    <property type="component" value="Unassembled WGS sequence"/>
</dbReference>